<dbReference type="InParanoid" id="K9U3J3"/>
<organism evidence="1 2">
    <name type="scientific">Chroococcidiopsis thermalis (strain PCC 7203)</name>
    <dbReference type="NCBI Taxonomy" id="251229"/>
    <lineage>
        <taxon>Bacteria</taxon>
        <taxon>Bacillati</taxon>
        <taxon>Cyanobacteriota</taxon>
        <taxon>Cyanophyceae</taxon>
        <taxon>Chroococcidiopsidales</taxon>
        <taxon>Chroococcidiopsidaceae</taxon>
        <taxon>Chroococcidiopsis</taxon>
    </lineage>
</organism>
<sequence>MPVVRRNTLGEIQTPLHICQRAVRECDSRIKPRSTKLIDLAQFLYPSSQSPCRTVAISDSRLLTPDSSLVSATRENI</sequence>
<dbReference type="AlphaFoldDB" id="K9U3J3"/>
<dbReference type="Proteomes" id="UP000010384">
    <property type="component" value="Chromosome"/>
</dbReference>
<evidence type="ECO:0000313" key="1">
    <source>
        <dbReference type="EMBL" id="AFY89667.1"/>
    </source>
</evidence>
<proteinExistence type="predicted"/>
<keyword evidence="2" id="KW-1185">Reference proteome</keyword>
<gene>
    <name evidence="1" type="ORF">Chro_4268</name>
</gene>
<reference evidence="1 2" key="1">
    <citation type="submission" date="2012-06" db="EMBL/GenBank/DDBJ databases">
        <title>Finished chromosome of genome of Chroococcidiopsis thermalis PCC 7203.</title>
        <authorList>
            <consortium name="US DOE Joint Genome Institute"/>
            <person name="Gugger M."/>
            <person name="Coursin T."/>
            <person name="Rippka R."/>
            <person name="Tandeau De Marsac N."/>
            <person name="Huntemann M."/>
            <person name="Wei C.-L."/>
            <person name="Han J."/>
            <person name="Detter J.C."/>
            <person name="Han C."/>
            <person name="Tapia R."/>
            <person name="Davenport K."/>
            <person name="Daligault H."/>
            <person name="Erkkila T."/>
            <person name="Gu W."/>
            <person name="Munk A.C.C."/>
            <person name="Teshima H."/>
            <person name="Xu Y."/>
            <person name="Chain P."/>
            <person name="Chen A."/>
            <person name="Krypides N."/>
            <person name="Mavromatis K."/>
            <person name="Markowitz V."/>
            <person name="Szeto E."/>
            <person name="Ivanova N."/>
            <person name="Mikhailova N."/>
            <person name="Ovchinnikova G."/>
            <person name="Pagani I."/>
            <person name="Pati A."/>
            <person name="Goodwin L."/>
            <person name="Peters L."/>
            <person name="Pitluck S."/>
            <person name="Woyke T."/>
            <person name="Kerfeld C."/>
        </authorList>
    </citation>
    <scope>NUCLEOTIDE SEQUENCE [LARGE SCALE GENOMIC DNA]</scope>
    <source>
        <strain evidence="1 2">PCC 7203</strain>
    </source>
</reference>
<evidence type="ECO:0000313" key="2">
    <source>
        <dbReference type="Proteomes" id="UP000010384"/>
    </source>
</evidence>
<name>K9U3J3_CHRTP</name>
<accession>K9U3J3</accession>
<dbReference type="EMBL" id="CP003597">
    <property type="protein sequence ID" value="AFY89667.1"/>
    <property type="molecule type" value="Genomic_DNA"/>
</dbReference>
<dbReference type="KEGG" id="cthe:Chro_4268"/>
<protein>
    <submittedName>
        <fullName evidence="1">Uncharacterized protein</fullName>
    </submittedName>
</protein>
<dbReference type="HOGENOM" id="CLU_2631781_0_0_3"/>